<dbReference type="Pfam" id="PF25333">
    <property type="entry name" value="DUF2921_N"/>
    <property type="match status" value="2"/>
</dbReference>
<gene>
    <name evidence="2" type="ORF">TorRG33x02_129830</name>
</gene>
<dbReference type="InterPro" id="IPR057425">
    <property type="entry name" value="DUF2921_N"/>
</dbReference>
<dbReference type="InParanoid" id="A0A2P5F056"/>
<dbReference type="AlphaFoldDB" id="A0A2P5F056"/>
<sequence>MTHFEPVNFHRRSSLTFRLSGYWSESSGKLCMVGSGYSDYKDEYLDILALFKLHNLKNSTMLTSLVTGTLESLNDVPPSLSFSSLPKAPCLLVFSQAYDLKYSSQNFIPLGMSHGYSPRVLWLDRVKCLESQQKLRLLIKFPTSFSDMWNYRTLDPEMTLVSEGTWDEKNNQLNVVACWFLDATAAHVGDCLTRLILRFEISYYLDHWQDQ</sequence>
<feature type="domain" description="DUF2921" evidence="1">
    <location>
        <begin position="103"/>
        <end position="199"/>
    </location>
</feature>
<evidence type="ECO:0000259" key="1">
    <source>
        <dbReference type="Pfam" id="PF25333"/>
    </source>
</evidence>
<reference evidence="3" key="1">
    <citation type="submission" date="2016-06" db="EMBL/GenBank/DDBJ databases">
        <title>Parallel loss of symbiosis genes in relatives of nitrogen-fixing non-legume Parasponia.</title>
        <authorList>
            <person name="Van Velzen R."/>
            <person name="Holmer R."/>
            <person name="Bu F."/>
            <person name="Rutten L."/>
            <person name="Van Zeijl A."/>
            <person name="Liu W."/>
            <person name="Santuari L."/>
            <person name="Cao Q."/>
            <person name="Sharma T."/>
            <person name="Shen D."/>
            <person name="Roswanjaya Y."/>
            <person name="Wardhani T."/>
            <person name="Kalhor M.S."/>
            <person name="Jansen J."/>
            <person name="Van den Hoogen J."/>
            <person name="Gungor B."/>
            <person name="Hartog M."/>
            <person name="Hontelez J."/>
            <person name="Verver J."/>
            <person name="Yang W.-C."/>
            <person name="Schijlen E."/>
            <person name="Repin R."/>
            <person name="Schilthuizen M."/>
            <person name="Schranz E."/>
            <person name="Heidstra R."/>
            <person name="Miyata K."/>
            <person name="Fedorova E."/>
            <person name="Kohlen W."/>
            <person name="Bisseling T."/>
            <person name="Smit S."/>
            <person name="Geurts R."/>
        </authorList>
    </citation>
    <scope>NUCLEOTIDE SEQUENCE [LARGE SCALE GENOMIC DNA]</scope>
    <source>
        <strain evidence="3">cv. RG33-2</strain>
    </source>
</reference>
<evidence type="ECO:0000313" key="2">
    <source>
        <dbReference type="EMBL" id="PON91167.1"/>
    </source>
</evidence>
<proteinExistence type="predicted"/>
<keyword evidence="3" id="KW-1185">Reference proteome</keyword>
<feature type="domain" description="DUF2921" evidence="1">
    <location>
        <begin position="10"/>
        <end position="85"/>
    </location>
</feature>
<accession>A0A2P5F056</accession>
<protein>
    <recommendedName>
        <fullName evidence="1">DUF2921 domain-containing protein</fullName>
    </recommendedName>
</protein>
<comment type="caution">
    <text evidence="2">The sequence shown here is derived from an EMBL/GenBank/DDBJ whole genome shotgun (WGS) entry which is preliminary data.</text>
</comment>
<dbReference type="OrthoDB" id="607498at2759"/>
<dbReference type="STRING" id="63057.A0A2P5F056"/>
<dbReference type="PANTHER" id="PTHR33389:SF18">
    <property type="entry name" value="OS01G0677900 PROTEIN"/>
    <property type="match status" value="1"/>
</dbReference>
<organism evidence="2 3">
    <name type="scientific">Trema orientale</name>
    <name type="common">Charcoal tree</name>
    <name type="synonym">Celtis orientalis</name>
    <dbReference type="NCBI Taxonomy" id="63057"/>
    <lineage>
        <taxon>Eukaryota</taxon>
        <taxon>Viridiplantae</taxon>
        <taxon>Streptophyta</taxon>
        <taxon>Embryophyta</taxon>
        <taxon>Tracheophyta</taxon>
        <taxon>Spermatophyta</taxon>
        <taxon>Magnoliopsida</taxon>
        <taxon>eudicotyledons</taxon>
        <taxon>Gunneridae</taxon>
        <taxon>Pentapetalae</taxon>
        <taxon>rosids</taxon>
        <taxon>fabids</taxon>
        <taxon>Rosales</taxon>
        <taxon>Cannabaceae</taxon>
        <taxon>Trema</taxon>
    </lineage>
</organism>
<evidence type="ECO:0000313" key="3">
    <source>
        <dbReference type="Proteomes" id="UP000237000"/>
    </source>
</evidence>
<name>A0A2P5F056_TREOI</name>
<dbReference type="EMBL" id="JXTC01000076">
    <property type="protein sequence ID" value="PON91167.1"/>
    <property type="molecule type" value="Genomic_DNA"/>
</dbReference>
<dbReference type="PANTHER" id="PTHR33389">
    <property type="entry name" value="FAMILY PROTEIN, PUTATIVE (DUF2921)-RELATED"/>
    <property type="match status" value="1"/>
</dbReference>
<dbReference type="Proteomes" id="UP000237000">
    <property type="component" value="Unassembled WGS sequence"/>
</dbReference>